<proteinExistence type="inferred from homology"/>
<dbReference type="Gene3D" id="2.70.98.10">
    <property type="match status" value="1"/>
</dbReference>
<dbReference type="InterPro" id="IPR047215">
    <property type="entry name" value="Galactose_mutarotase-like"/>
</dbReference>
<feature type="compositionally biased region" description="Polar residues" evidence="13">
    <location>
        <begin position="404"/>
        <end position="415"/>
    </location>
</feature>
<dbReference type="Proteomes" id="UP000092504">
    <property type="component" value="Unassembled WGS sequence"/>
</dbReference>
<evidence type="ECO:0000256" key="5">
    <source>
        <dbReference type="ARBA" id="ARBA00022490"/>
    </source>
</evidence>
<dbReference type="InterPro" id="IPR008183">
    <property type="entry name" value="Aldose_1/G6P_1-epimerase"/>
</dbReference>
<dbReference type="InterPro" id="IPR014718">
    <property type="entry name" value="GH-type_carb-bd"/>
</dbReference>
<dbReference type="CDD" id="cd09019">
    <property type="entry name" value="galactose_mutarotase_like"/>
    <property type="match status" value="1"/>
</dbReference>
<dbReference type="GO" id="GO:0006006">
    <property type="term" value="P:glucose metabolic process"/>
    <property type="evidence" value="ECO:0007669"/>
    <property type="project" value="TreeGrafter"/>
</dbReference>
<accession>A0A1B8P1P3</accession>
<dbReference type="SUPFAM" id="SSF74650">
    <property type="entry name" value="Galactose mutarotase-like"/>
    <property type="match status" value="1"/>
</dbReference>
<dbReference type="GO" id="GO:0005737">
    <property type="term" value="C:cytoplasm"/>
    <property type="evidence" value="ECO:0007669"/>
    <property type="project" value="UniProtKB-SubCell"/>
</dbReference>
<dbReference type="PATRIC" id="fig|2746.7.peg.529"/>
<dbReference type="EMBL" id="MAJD01000001">
    <property type="protein sequence ID" value="OBX36177.1"/>
    <property type="molecule type" value="Genomic_DNA"/>
</dbReference>
<name>A0A1B8P1P3_HALEL</name>
<evidence type="ECO:0000256" key="10">
    <source>
        <dbReference type="PIRSR" id="PIRSR005096-1"/>
    </source>
</evidence>
<feature type="binding site" evidence="12">
    <location>
        <begin position="238"/>
        <end position="240"/>
    </location>
    <ligand>
        <name>beta-D-galactose</name>
        <dbReference type="ChEBI" id="CHEBI:27667"/>
    </ligand>
</feature>
<keyword evidence="6" id="KW-0597">Phosphoprotein</keyword>
<dbReference type="PANTHER" id="PTHR10091:SF0">
    <property type="entry name" value="GALACTOSE MUTAROTASE"/>
    <property type="match status" value="1"/>
</dbReference>
<evidence type="ECO:0000256" key="2">
    <source>
        <dbReference type="ARBA" id="ARBA00005028"/>
    </source>
</evidence>
<feature type="active site" description="Proton donor" evidence="10">
    <location>
        <position position="238"/>
    </location>
</feature>
<dbReference type="InterPro" id="IPR011013">
    <property type="entry name" value="Gal_mutarotase_sf_dom"/>
</dbReference>
<reference evidence="14 15" key="1">
    <citation type="submission" date="2016-06" db="EMBL/GenBank/DDBJ databases">
        <title>Genome sequence of halotolerant plant growth promoting strain of Halomonas elongata HEK1 isolated from salterns of Rann of Kutch, Gujarat, India.</title>
        <authorList>
            <person name="Gaba S."/>
            <person name="Singh R.N."/>
            <person name="Abrol S."/>
            <person name="Kaushik R."/>
            <person name="Saxena A.K."/>
        </authorList>
    </citation>
    <scope>NUCLEOTIDE SEQUENCE [LARGE SCALE GENOMIC DNA]</scope>
    <source>
        <strain evidence="14 15">HEK1</strain>
    </source>
</reference>
<feature type="active site" description="Proton acceptor" evidence="10">
    <location>
        <position position="383"/>
    </location>
</feature>
<evidence type="ECO:0000256" key="4">
    <source>
        <dbReference type="ARBA" id="ARBA00011245"/>
    </source>
</evidence>
<feature type="binding site" evidence="11">
    <location>
        <position position="315"/>
    </location>
    <ligand>
        <name>beta-D-galactose</name>
        <dbReference type="ChEBI" id="CHEBI:27667"/>
    </ligand>
</feature>
<evidence type="ECO:0000256" key="7">
    <source>
        <dbReference type="ARBA" id="ARBA00023235"/>
    </source>
</evidence>
<comment type="similarity">
    <text evidence="3 9">Belongs to the aldose epimerase family.</text>
</comment>
<evidence type="ECO:0000313" key="15">
    <source>
        <dbReference type="Proteomes" id="UP000092504"/>
    </source>
</evidence>
<evidence type="ECO:0000256" key="11">
    <source>
        <dbReference type="PIRSR" id="PIRSR005096-2"/>
    </source>
</evidence>
<evidence type="ECO:0000256" key="12">
    <source>
        <dbReference type="PIRSR" id="PIRSR005096-3"/>
    </source>
</evidence>
<gene>
    <name evidence="14" type="primary">mro</name>
    <name evidence="14" type="ORF">A8U91_00518</name>
</gene>
<comment type="subcellular location">
    <subcellularLocation>
        <location evidence="1">Cytoplasm</location>
    </subcellularLocation>
</comment>
<evidence type="ECO:0000256" key="13">
    <source>
        <dbReference type="SAM" id="MobiDB-lite"/>
    </source>
</evidence>
<keyword evidence="5" id="KW-0963">Cytoplasm</keyword>
<feature type="binding site" evidence="12">
    <location>
        <begin position="138"/>
        <end position="139"/>
    </location>
    <ligand>
        <name>beta-D-galactose</name>
        <dbReference type="ChEBI" id="CHEBI:27667"/>
    </ligand>
</feature>
<organism evidence="14 15">
    <name type="scientific">Halomonas elongata</name>
    <dbReference type="NCBI Taxonomy" id="2746"/>
    <lineage>
        <taxon>Bacteria</taxon>
        <taxon>Pseudomonadati</taxon>
        <taxon>Pseudomonadota</taxon>
        <taxon>Gammaproteobacteria</taxon>
        <taxon>Oceanospirillales</taxon>
        <taxon>Halomonadaceae</taxon>
        <taxon>Halomonas</taxon>
    </lineage>
</organism>
<evidence type="ECO:0000256" key="6">
    <source>
        <dbReference type="ARBA" id="ARBA00022553"/>
    </source>
</evidence>
<dbReference type="EC" id="5.1.3.3" evidence="9"/>
<feature type="region of interest" description="Disordered" evidence="13">
    <location>
        <begin position="404"/>
        <end position="429"/>
    </location>
</feature>
<dbReference type="PANTHER" id="PTHR10091">
    <property type="entry name" value="ALDOSE-1-EPIMERASE"/>
    <property type="match status" value="1"/>
</dbReference>
<keyword evidence="7 9" id="KW-0413">Isomerase</keyword>
<evidence type="ECO:0000256" key="3">
    <source>
        <dbReference type="ARBA" id="ARBA00006206"/>
    </source>
</evidence>
<comment type="pathway">
    <text evidence="2 9">Carbohydrate metabolism; hexose metabolism.</text>
</comment>
<sequence length="429" mass="46688">MIAFDRFPSTSTARGSGAEIRNGAWVLLAALPLVAGIAFAQETKQDVTGMEQQRNIEQGVFGTLPDGSEVALYTLTNAQGARLSVTPYGGIIVALEVPDAEGEFEDVVLGFDRLEGYLSETYRQANPYFGALIGRYGNRIAGGKFSLDGKVHTLPTNDGDNHLHGGDRGFDRRLWKAETVEDERGVGLILTLTSPDRDQGYPGELQARVRYTLSDDNAVIVDYEATSDATTPVNLTQHSYFNLDGVTGERADGDDILDHRLTVNADAFTPVDEGLIPTGELRSVAQTPFDFRKPTAIGERIEADNTQLARGQGYDHNFVLDRDGLDENELVTAARLEAEHSGRVMEVLTTEPGLQFYSGNFLDGSLTGKGGTTYGHRFGLALETQHFPDSPNQPDFPSTLLQPGETYQSQTRYVFSTNSTTGESETTSN</sequence>
<dbReference type="GO" id="GO:0030246">
    <property type="term" value="F:carbohydrate binding"/>
    <property type="evidence" value="ECO:0007669"/>
    <property type="project" value="InterPro"/>
</dbReference>
<dbReference type="AlphaFoldDB" id="A0A1B8P1P3"/>
<feature type="compositionally biased region" description="Low complexity" evidence="13">
    <location>
        <begin position="416"/>
        <end position="429"/>
    </location>
</feature>
<evidence type="ECO:0000256" key="9">
    <source>
        <dbReference type="PIRNR" id="PIRNR005096"/>
    </source>
</evidence>
<evidence type="ECO:0000256" key="1">
    <source>
        <dbReference type="ARBA" id="ARBA00004496"/>
    </source>
</evidence>
<evidence type="ECO:0000256" key="8">
    <source>
        <dbReference type="ARBA" id="ARBA00023277"/>
    </source>
</evidence>
<comment type="subunit">
    <text evidence="4">Monomer.</text>
</comment>
<dbReference type="PIRSF" id="PIRSF005096">
    <property type="entry name" value="GALM"/>
    <property type="match status" value="1"/>
</dbReference>
<evidence type="ECO:0000313" key="14">
    <source>
        <dbReference type="EMBL" id="OBX36177.1"/>
    </source>
</evidence>
<dbReference type="InterPro" id="IPR015443">
    <property type="entry name" value="Aldose_1-epimerase"/>
</dbReference>
<comment type="caution">
    <text evidence="14">The sequence shown here is derived from an EMBL/GenBank/DDBJ whole genome shotgun (WGS) entry which is preliminary data.</text>
</comment>
<dbReference type="FunFam" id="2.70.98.10:FF:000003">
    <property type="entry name" value="Aldose 1-epimerase"/>
    <property type="match status" value="1"/>
</dbReference>
<dbReference type="GO" id="GO:0033499">
    <property type="term" value="P:galactose catabolic process via UDP-galactose, Leloir pathway"/>
    <property type="evidence" value="ECO:0007669"/>
    <property type="project" value="TreeGrafter"/>
</dbReference>
<keyword evidence="8 9" id="KW-0119">Carbohydrate metabolism</keyword>
<dbReference type="Pfam" id="PF01263">
    <property type="entry name" value="Aldose_epim"/>
    <property type="match status" value="1"/>
</dbReference>
<dbReference type="UniPathway" id="UPA00242"/>
<dbReference type="NCBIfam" id="NF008277">
    <property type="entry name" value="PRK11055.1"/>
    <property type="match status" value="1"/>
</dbReference>
<comment type="catalytic activity">
    <reaction evidence="9">
        <text>alpha-D-glucose = beta-D-glucose</text>
        <dbReference type="Rhea" id="RHEA:10264"/>
        <dbReference type="ChEBI" id="CHEBI:15903"/>
        <dbReference type="ChEBI" id="CHEBI:17925"/>
        <dbReference type="EC" id="5.1.3.3"/>
    </reaction>
</comment>
<protein>
    <recommendedName>
        <fullName evidence="9">Aldose 1-epimerase</fullName>
        <ecNumber evidence="9">5.1.3.3</ecNumber>
    </recommendedName>
</protein>
<dbReference type="GO" id="GO:0004034">
    <property type="term" value="F:aldose 1-epimerase activity"/>
    <property type="evidence" value="ECO:0007669"/>
    <property type="project" value="UniProtKB-EC"/>
</dbReference>